<dbReference type="Proteomes" id="UP000580654">
    <property type="component" value="Unassembled WGS sequence"/>
</dbReference>
<evidence type="ECO:0000256" key="1">
    <source>
        <dbReference type="SAM" id="MobiDB-lite"/>
    </source>
</evidence>
<comment type="caution">
    <text evidence="2">The sequence shown here is derived from an EMBL/GenBank/DDBJ whole genome shotgun (WGS) entry which is preliminary data.</text>
</comment>
<dbReference type="EMBL" id="JACIJD010000010">
    <property type="protein sequence ID" value="MBB5694388.1"/>
    <property type="molecule type" value="Genomic_DNA"/>
</dbReference>
<name>A0A840XZV9_9PROT</name>
<keyword evidence="3" id="KW-1185">Reference proteome</keyword>
<sequence length="83" mass="9317">MTVTVLIDTYIRTRVRFHLLAARKGRRPPRRWSSDHCPLVSAGNLSAAFLFAAAMRPFRTAATGSRKLRSDVEAEPERISASF</sequence>
<proteinExistence type="predicted"/>
<dbReference type="RefSeq" id="WP_184518432.1">
    <property type="nucleotide sequence ID" value="NZ_JACIJD010000010.1"/>
</dbReference>
<reference evidence="2 3" key="1">
    <citation type="submission" date="2020-08" db="EMBL/GenBank/DDBJ databases">
        <title>Genomic Encyclopedia of Type Strains, Phase IV (KMG-IV): sequencing the most valuable type-strain genomes for metagenomic binning, comparative biology and taxonomic classification.</title>
        <authorList>
            <person name="Goeker M."/>
        </authorList>
    </citation>
    <scope>NUCLEOTIDE SEQUENCE [LARGE SCALE GENOMIC DNA]</scope>
    <source>
        <strain evidence="2 3">DSM 25622</strain>
    </source>
</reference>
<protein>
    <submittedName>
        <fullName evidence="2">Uncharacterized protein</fullName>
    </submittedName>
</protein>
<evidence type="ECO:0000313" key="2">
    <source>
        <dbReference type="EMBL" id="MBB5694388.1"/>
    </source>
</evidence>
<organism evidence="2 3">
    <name type="scientific">Muricoccus pecuniae</name>
    <dbReference type="NCBI Taxonomy" id="693023"/>
    <lineage>
        <taxon>Bacteria</taxon>
        <taxon>Pseudomonadati</taxon>
        <taxon>Pseudomonadota</taxon>
        <taxon>Alphaproteobacteria</taxon>
        <taxon>Acetobacterales</taxon>
        <taxon>Roseomonadaceae</taxon>
        <taxon>Muricoccus</taxon>
    </lineage>
</organism>
<feature type="compositionally biased region" description="Basic and acidic residues" evidence="1">
    <location>
        <begin position="68"/>
        <end position="83"/>
    </location>
</feature>
<accession>A0A840XZV9</accession>
<gene>
    <name evidence="2" type="ORF">FHS87_002434</name>
</gene>
<dbReference type="AlphaFoldDB" id="A0A840XZV9"/>
<feature type="region of interest" description="Disordered" evidence="1">
    <location>
        <begin position="63"/>
        <end position="83"/>
    </location>
</feature>
<evidence type="ECO:0000313" key="3">
    <source>
        <dbReference type="Proteomes" id="UP000580654"/>
    </source>
</evidence>